<evidence type="ECO:0000256" key="1">
    <source>
        <dbReference type="SAM" id="MobiDB-lite"/>
    </source>
</evidence>
<protein>
    <submittedName>
        <fullName evidence="4">Uncharacterized protein</fullName>
    </submittedName>
</protein>
<sequence length="72" mass="7676">MSMKLVILLITVSLVASATVEVNYEKAGGKDVSTTSNKEAVVSAPSETMRRFGGPPSPHAGWRKNSIWGSKN</sequence>
<keyword evidence="2" id="KW-0732">Signal</keyword>
<organism evidence="3 4">
    <name type="scientific">Haemonchus contortus</name>
    <name type="common">Barber pole worm</name>
    <dbReference type="NCBI Taxonomy" id="6289"/>
    <lineage>
        <taxon>Eukaryota</taxon>
        <taxon>Metazoa</taxon>
        <taxon>Ecdysozoa</taxon>
        <taxon>Nematoda</taxon>
        <taxon>Chromadorea</taxon>
        <taxon>Rhabditida</taxon>
        <taxon>Rhabditina</taxon>
        <taxon>Rhabditomorpha</taxon>
        <taxon>Strongyloidea</taxon>
        <taxon>Trichostrongylidae</taxon>
        <taxon>Haemonchus</taxon>
    </lineage>
</organism>
<evidence type="ECO:0000256" key="2">
    <source>
        <dbReference type="SAM" id="SignalP"/>
    </source>
</evidence>
<feature type="region of interest" description="Disordered" evidence="1">
    <location>
        <begin position="28"/>
        <end position="72"/>
    </location>
</feature>
<dbReference type="AlphaFoldDB" id="A0A7I4YKM7"/>
<name>A0A7I4YKM7_HAECO</name>
<accession>A0A7I4YKM7</accession>
<reference evidence="4" key="1">
    <citation type="submission" date="2020-12" db="UniProtKB">
        <authorList>
            <consortium name="WormBaseParasite"/>
        </authorList>
    </citation>
    <scope>IDENTIFICATION</scope>
    <source>
        <strain evidence="4">MHco3</strain>
    </source>
</reference>
<evidence type="ECO:0000313" key="3">
    <source>
        <dbReference type="Proteomes" id="UP000025227"/>
    </source>
</evidence>
<feature type="chain" id="PRO_5029772798" evidence="2">
    <location>
        <begin position="18"/>
        <end position="72"/>
    </location>
</feature>
<dbReference type="Proteomes" id="UP000025227">
    <property type="component" value="Unplaced"/>
</dbReference>
<proteinExistence type="predicted"/>
<keyword evidence="3" id="KW-1185">Reference proteome</keyword>
<evidence type="ECO:0000313" key="4">
    <source>
        <dbReference type="WBParaSite" id="HCON_00111190-00001"/>
    </source>
</evidence>
<feature type="signal peptide" evidence="2">
    <location>
        <begin position="1"/>
        <end position="17"/>
    </location>
</feature>
<dbReference type="WBParaSite" id="HCON_00111190-00001">
    <property type="protein sequence ID" value="HCON_00111190-00001"/>
    <property type="gene ID" value="HCON_00111190"/>
</dbReference>